<feature type="transmembrane region" description="Helical" evidence="6">
    <location>
        <begin position="76"/>
        <end position="98"/>
    </location>
</feature>
<evidence type="ECO:0000256" key="3">
    <source>
        <dbReference type="ARBA" id="ARBA00022692"/>
    </source>
</evidence>
<evidence type="ECO:0000256" key="5">
    <source>
        <dbReference type="ARBA" id="ARBA00023136"/>
    </source>
</evidence>
<accession>A0ABW5R5X9</accession>
<gene>
    <name evidence="7" type="ORF">ACFSUC_02105</name>
</gene>
<keyword evidence="3 6" id="KW-0812">Transmembrane</keyword>
<feature type="transmembrane region" description="Helical" evidence="6">
    <location>
        <begin position="312"/>
        <end position="343"/>
    </location>
</feature>
<evidence type="ECO:0000256" key="6">
    <source>
        <dbReference type="SAM" id="Phobius"/>
    </source>
</evidence>
<feature type="transmembrane region" description="Helical" evidence="6">
    <location>
        <begin position="43"/>
        <end position="64"/>
    </location>
</feature>
<feature type="transmembrane region" description="Helical" evidence="6">
    <location>
        <begin position="220"/>
        <end position="237"/>
    </location>
</feature>
<feature type="transmembrane region" description="Helical" evidence="6">
    <location>
        <begin position="158"/>
        <end position="179"/>
    </location>
</feature>
<proteinExistence type="inferred from homology"/>
<comment type="similarity">
    <text evidence="2">Belongs to the autoinducer-2 exporter (AI-2E) (TC 2.A.86) family.</text>
</comment>
<sequence>MERWMSSKAAMTLTYLLLIVLILFFTQQIYPIISWIYGFAKAVLTPFIIAMIISYVLNPVVCVLNDRGVPRTIAVLLIYALFIGSLTVMLMNLIPMFISQLKELNAHLPEMSMQAQEWLHAVHENQTVPDTIKQGIQDSLLRIEKSISSQISNLLNRIGSTISTLFVAFIIPFVAFYILKDFKLLERAALTIVPKRRRKGVVRLLMEIDHALGSYVRGQFLVCVIVGLLAYVGYLIIGMPYPLLLAFVVAIFNIVPYLGPYLGAAPAVIMAATVSVRMMVLVVIANTIVQVLEGNVISPQVVGKTLHMHPLTIIFVLLVGGELAGIVGLILGVPMFAAAKVIVQHVFTYYIRRKPVT</sequence>
<dbReference type="PANTHER" id="PTHR21716:SF15">
    <property type="entry name" value="TRANSPORT PROTEIN YRRI-RELATED"/>
    <property type="match status" value="1"/>
</dbReference>
<evidence type="ECO:0000256" key="1">
    <source>
        <dbReference type="ARBA" id="ARBA00004141"/>
    </source>
</evidence>
<evidence type="ECO:0000313" key="8">
    <source>
        <dbReference type="Proteomes" id="UP001597497"/>
    </source>
</evidence>
<reference evidence="8" key="1">
    <citation type="journal article" date="2019" name="Int. J. Syst. Evol. Microbiol.">
        <title>The Global Catalogue of Microorganisms (GCM) 10K type strain sequencing project: providing services to taxonomists for standard genome sequencing and annotation.</title>
        <authorList>
            <consortium name="The Broad Institute Genomics Platform"/>
            <consortium name="The Broad Institute Genome Sequencing Center for Infectious Disease"/>
            <person name="Wu L."/>
            <person name="Ma J."/>
        </authorList>
    </citation>
    <scope>NUCLEOTIDE SEQUENCE [LARGE SCALE GENOMIC DNA]</scope>
    <source>
        <strain evidence="8">KCTC 33676</strain>
    </source>
</reference>
<feature type="transmembrane region" description="Helical" evidence="6">
    <location>
        <begin position="274"/>
        <end position="292"/>
    </location>
</feature>
<keyword evidence="4 6" id="KW-1133">Transmembrane helix</keyword>
<dbReference type="Pfam" id="PF01594">
    <property type="entry name" value="AI-2E_transport"/>
    <property type="match status" value="1"/>
</dbReference>
<name>A0ABW5R5X9_9BACL</name>
<comment type="caution">
    <text evidence="7">The sequence shown here is derived from an EMBL/GenBank/DDBJ whole genome shotgun (WGS) entry which is preliminary data.</text>
</comment>
<evidence type="ECO:0000256" key="4">
    <source>
        <dbReference type="ARBA" id="ARBA00022989"/>
    </source>
</evidence>
<dbReference type="InterPro" id="IPR002549">
    <property type="entry name" value="AI-2E-like"/>
</dbReference>
<dbReference type="PANTHER" id="PTHR21716">
    <property type="entry name" value="TRANSMEMBRANE PROTEIN"/>
    <property type="match status" value="1"/>
</dbReference>
<keyword evidence="5 6" id="KW-0472">Membrane</keyword>
<evidence type="ECO:0000256" key="2">
    <source>
        <dbReference type="ARBA" id="ARBA00009773"/>
    </source>
</evidence>
<keyword evidence="8" id="KW-1185">Reference proteome</keyword>
<dbReference type="EMBL" id="JBHUMM010000002">
    <property type="protein sequence ID" value="MFD2670398.1"/>
    <property type="molecule type" value="Genomic_DNA"/>
</dbReference>
<dbReference type="RefSeq" id="WP_379927780.1">
    <property type="nucleotide sequence ID" value="NZ_JBHUMM010000002.1"/>
</dbReference>
<feature type="transmembrane region" description="Helical" evidence="6">
    <location>
        <begin position="12"/>
        <end position="37"/>
    </location>
</feature>
<comment type="subcellular location">
    <subcellularLocation>
        <location evidence="1">Membrane</location>
        <topology evidence="1">Multi-pass membrane protein</topology>
    </subcellularLocation>
</comment>
<feature type="transmembrane region" description="Helical" evidence="6">
    <location>
        <begin position="243"/>
        <end position="262"/>
    </location>
</feature>
<protein>
    <submittedName>
        <fullName evidence="7">AI-2E family transporter</fullName>
    </submittedName>
</protein>
<evidence type="ECO:0000313" key="7">
    <source>
        <dbReference type="EMBL" id="MFD2670398.1"/>
    </source>
</evidence>
<organism evidence="7 8">
    <name type="scientific">Marinicrinis sediminis</name>
    <dbReference type="NCBI Taxonomy" id="1652465"/>
    <lineage>
        <taxon>Bacteria</taxon>
        <taxon>Bacillati</taxon>
        <taxon>Bacillota</taxon>
        <taxon>Bacilli</taxon>
        <taxon>Bacillales</taxon>
        <taxon>Paenibacillaceae</taxon>
    </lineage>
</organism>
<dbReference type="Proteomes" id="UP001597497">
    <property type="component" value="Unassembled WGS sequence"/>
</dbReference>